<dbReference type="AlphaFoldDB" id="A0A0F8ZYN4"/>
<gene>
    <name evidence="1" type="ORF">LCGC14_2636330</name>
</gene>
<sequence length="81" mass="8925">MGRIRTLFAEHIHAIENPADGLAEKSKEVLLGYADILDSILTGEDIKPKEITWVRCSHGVNLKSLGCFSCAEEARKLENDG</sequence>
<accession>A0A0F8ZYN4</accession>
<dbReference type="EMBL" id="LAZR01045348">
    <property type="protein sequence ID" value="KKK99082.1"/>
    <property type="molecule type" value="Genomic_DNA"/>
</dbReference>
<name>A0A0F8ZYN4_9ZZZZ</name>
<proteinExistence type="predicted"/>
<organism evidence="1">
    <name type="scientific">marine sediment metagenome</name>
    <dbReference type="NCBI Taxonomy" id="412755"/>
    <lineage>
        <taxon>unclassified sequences</taxon>
        <taxon>metagenomes</taxon>
        <taxon>ecological metagenomes</taxon>
    </lineage>
</organism>
<protein>
    <submittedName>
        <fullName evidence="1">Uncharacterized protein</fullName>
    </submittedName>
</protein>
<reference evidence="1" key="1">
    <citation type="journal article" date="2015" name="Nature">
        <title>Complex archaea that bridge the gap between prokaryotes and eukaryotes.</title>
        <authorList>
            <person name="Spang A."/>
            <person name="Saw J.H."/>
            <person name="Jorgensen S.L."/>
            <person name="Zaremba-Niedzwiedzka K."/>
            <person name="Martijn J."/>
            <person name="Lind A.E."/>
            <person name="van Eijk R."/>
            <person name="Schleper C."/>
            <person name="Guy L."/>
            <person name="Ettema T.J."/>
        </authorList>
    </citation>
    <scope>NUCLEOTIDE SEQUENCE</scope>
</reference>
<evidence type="ECO:0000313" key="1">
    <source>
        <dbReference type="EMBL" id="KKK99082.1"/>
    </source>
</evidence>
<comment type="caution">
    <text evidence="1">The sequence shown here is derived from an EMBL/GenBank/DDBJ whole genome shotgun (WGS) entry which is preliminary data.</text>
</comment>